<dbReference type="PANTHER" id="PTHR33119">
    <property type="entry name" value="IFI3P"/>
    <property type="match status" value="1"/>
</dbReference>
<feature type="compositionally biased region" description="Acidic residues" evidence="1">
    <location>
        <begin position="497"/>
        <end position="516"/>
    </location>
</feature>
<dbReference type="PANTHER" id="PTHR33119:SF1">
    <property type="entry name" value="FE2OG DIOXYGENASE DOMAIN-CONTAINING PROTEIN"/>
    <property type="match status" value="1"/>
</dbReference>
<dbReference type="InterPro" id="IPR049192">
    <property type="entry name" value="DUF4246_C"/>
</dbReference>
<feature type="compositionally biased region" description="Acidic residues" evidence="1">
    <location>
        <begin position="473"/>
        <end position="489"/>
    </location>
</feature>
<sequence length="858" mass="95671">MDPQLYQNVLLAIQVSHSHAAAAQERSAAYAFSEEFKNREDCAMYAVAIFKNPSAAQVDATGAVVVTDATLAAMDLFTRQHFALHVLEHYVLTHWSALPVPDQVQLRTELMSMLLQTPPATDEPVFIKEKKVALLAQIAKRQFPQRWPNLLAELLQEHRRIMIQTIGQIVEKVVTLDLDTLDPDVESNLLFHKKINDHKLILHHPVAVEVVSKLREVCFDKYFKFSSPERDDDTPATQCSTVEFDDNHEYTTFFGNFRAFPKYYALDGAILTSVFEILFANIDFVLPGEAVHGSMSNETMNVRRRALASLVSICQAIPAFILPVLPVLCQKVQDLFAQDRVLDSEGVLLTMESTGTDAPLSSAFGHTTISSPNDDPMPRGRVELNAVLALGAILNKEDWYTKWQTRPEVRAKWLAEVEESLVAHNIAQVLACWPSLSSWYFGSIDTLVDMEHSGERETKIQELLARGLYPVSTEDDDDTDLGPYSDEDASLWSVSSDEAEVDEALAEGEDGSGDEMVLDQDDQLVPYAEAVAQAHALMQWPADGAASSDDAVDSASDGESEESEHGILLRRHTKKNPFIQLAWYVNMAIFVPLFERVLSTLGQHHASTPLANAGDATTLCPPQLVPPGLFYDETMPSRAVLRGKTCQVIVKIAEIRLTPENPEYPGGSWHVEGTKEERIIATGLYYAACENITESRLSFRVMVQEPTDEESTSVSTGLEYGLIQSDGLVQSLGSVTAVEGRGVVFPNIFQHKVERFRLVDRRKPGLRRLLAFFLVDPSTPVLSTAVIPPQQQHWIERGLQDQLKAFQLPRDVKQRAHQLANVGWSVQEAYERRLELMAERSPSALSTSHALQFSLCEH</sequence>
<proteinExistence type="predicted"/>
<protein>
    <recommendedName>
        <fullName evidence="7">Importin N-terminal domain-containing protein</fullName>
    </recommendedName>
</protein>
<keyword evidence="2" id="KW-0812">Transmembrane</keyword>
<dbReference type="InterPro" id="IPR045478">
    <property type="entry name" value="Exportin-5_C"/>
</dbReference>
<dbReference type="InterPro" id="IPR016024">
    <property type="entry name" value="ARM-type_fold"/>
</dbReference>
<feature type="region of interest" description="Disordered" evidence="1">
    <location>
        <begin position="471"/>
        <end position="516"/>
    </location>
</feature>
<dbReference type="Gene3D" id="1.25.10.10">
    <property type="entry name" value="Leucine-rich Repeat Variant"/>
    <property type="match status" value="3"/>
</dbReference>
<reference evidence="5" key="1">
    <citation type="submission" date="2021-12" db="EMBL/GenBank/DDBJ databases">
        <title>Prjna785345.</title>
        <authorList>
            <person name="Rujirawat T."/>
            <person name="Krajaejun T."/>
        </authorList>
    </citation>
    <scope>NUCLEOTIDE SEQUENCE</scope>
    <source>
        <strain evidence="5">Pi057C3</strain>
    </source>
</reference>
<feature type="transmembrane region" description="Helical" evidence="2">
    <location>
        <begin position="263"/>
        <end position="286"/>
    </location>
</feature>
<keyword evidence="2" id="KW-0472">Membrane</keyword>
<evidence type="ECO:0000259" key="3">
    <source>
        <dbReference type="Pfam" id="PF14033"/>
    </source>
</evidence>
<organism evidence="5 6">
    <name type="scientific">Pythium insidiosum</name>
    <name type="common">Pythiosis disease agent</name>
    <dbReference type="NCBI Taxonomy" id="114742"/>
    <lineage>
        <taxon>Eukaryota</taxon>
        <taxon>Sar</taxon>
        <taxon>Stramenopiles</taxon>
        <taxon>Oomycota</taxon>
        <taxon>Peronosporomycetes</taxon>
        <taxon>Pythiales</taxon>
        <taxon>Pythiaceae</taxon>
        <taxon>Pythium</taxon>
    </lineage>
</organism>
<feature type="domain" description="Exportin-5 C-terminal" evidence="4">
    <location>
        <begin position="256"/>
        <end position="350"/>
    </location>
</feature>
<dbReference type="AlphaFoldDB" id="A0AAD5L9U2"/>
<feature type="transmembrane region" description="Helical" evidence="2">
    <location>
        <begin position="307"/>
        <end position="328"/>
    </location>
</feature>
<feature type="domain" description="DUF4246" evidence="3">
    <location>
        <begin position="642"/>
        <end position="796"/>
    </location>
</feature>
<keyword evidence="6" id="KW-1185">Reference proteome</keyword>
<name>A0AAD5L9U2_PYTIN</name>
<dbReference type="Proteomes" id="UP001209570">
    <property type="component" value="Unassembled WGS sequence"/>
</dbReference>
<keyword evidence="2" id="KW-1133">Transmembrane helix</keyword>
<evidence type="ECO:0000259" key="4">
    <source>
        <dbReference type="Pfam" id="PF19273"/>
    </source>
</evidence>
<feature type="compositionally biased region" description="Acidic residues" evidence="1">
    <location>
        <begin position="550"/>
        <end position="562"/>
    </location>
</feature>
<evidence type="ECO:0000313" key="6">
    <source>
        <dbReference type="Proteomes" id="UP001209570"/>
    </source>
</evidence>
<dbReference type="EMBL" id="JAKCXM010000457">
    <property type="protein sequence ID" value="KAJ0393827.1"/>
    <property type="molecule type" value="Genomic_DNA"/>
</dbReference>
<dbReference type="SUPFAM" id="SSF48371">
    <property type="entry name" value="ARM repeat"/>
    <property type="match status" value="1"/>
</dbReference>
<comment type="caution">
    <text evidence="5">The sequence shown here is derived from an EMBL/GenBank/DDBJ whole genome shotgun (WGS) entry which is preliminary data.</text>
</comment>
<gene>
    <name evidence="5" type="ORF">P43SY_002987</name>
</gene>
<dbReference type="InterPro" id="IPR025340">
    <property type="entry name" value="DUF4246"/>
</dbReference>
<dbReference type="Pfam" id="PF14033">
    <property type="entry name" value="DUF4246"/>
    <property type="match status" value="1"/>
</dbReference>
<feature type="region of interest" description="Disordered" evidence="1">
    <location>
        <begin position="543"/>
        <end position="568"/>
    </location>
</feature>
<evidence type="ECO:0000256" key="1">
    <source>
        <dbReference type="SAM" id="MobiDB-lite"/>
    </source>
</evidence>
<evidence type="ECO:0000256" key="2">
    <source>
        <dbReference type="SAM" id="Phobius"/>
    </source>
</evidence>
<dbReference type="InterPro" id="IPR011989">
    <property type="entry name" value="ARM-like"/>
</dbReference>
<evidence type="ECO:0000313" key="5">
    <source>
        <dbReference type="EMBL" id="KAJ0393827.1"/>
    </source>
</evidence>
<accession>A0AAD5L9U2</accession>
<dbReference type="Pfam" id="PF19273">
    <property type="entry name" value="Exportin-5"/>
    <property type="match status" value="1"/>
</dbReference>
<evidence type="ECO:0008006" key="7">
    <source>
        <dbReference type="Google" id="ProtNLM"/>
    </source>
</evidence>